<evidence type="ECO:0000313" key="8">
    <source>
        <dbReference type="EMBL" id="AXQ68306.1"/>
    </source>
</evidence>
<dbReference type="GO" id="GO:0046872">
    <property type="term" value="F:metal ion binding"/>
    <property type="evidence" value="ECO:0007669"/>
    <property type="project" value="UniProtKB-KW"/>
</dbReference>
<evidence type="ECO:0000256" key="6">
    <source>
        <dbReference type="ARBA" id="ARBA00023004"/>
    </source>
</evidence>
<sequence length="454" mass="52583">MSLLKPRDYYKPFAYPWAYDAYRIMQSLHWLPHEAPMDTDIQDWNEKLKPSEKNQLTQLFRFFTQADVDVARGYFEKYGPRFPHPEVRMMLAAFMAAEANHIDAYATLIDTLGLPEVEFRAFLDYQAMREKHEYMFERESGTSIADLIVDIAVFSAFGEGMQLFSSFALLMNYQRRGLMKGMTTIVEWSIRDETHHVESMIKLLHELIKEHPRAWNDETKKRIYDAGRRMVDLEDAFIDQAFALGEVDGVTPEDTKKYIRYIADRRWLQLGMKPNYGQKENPFDWLDWIMNAPTHANFFEQRSTEYGKGEVAGWNTAFAFLQRPIWTPYAGGGCTDEAVCELPEPLRYWSVARPAVSAEKTYDPDVTAYRVYTKKDCPHCDRAKAYLDDLGIPYEAVQPSDAGRRAKFEEVRNTWGHPAWNSSPMIFLLDADDGSEEAFIGGADDLADHLDIPR</sequence>
<keyword evidence="9" id="KW-1185">Reference proteome</keyword>
<dbReference type="InterPro" id="IPR009078">
    <property type="entry name" value="Ferritin-like_SF"/>
</dbReference>
<dbReference type="PROSITE" id="PS00195">
    <property type="entry name" value="GLUTAREDOXIN_1"/>
    <property type="match status" value="1"/>
</dbReference>
<dbReference type="GO" id="GO:0004748">
    <property type="term" value="F:ribonucleoside-diphosphate reductase activity, thioredoxin disulfide as acceptor"/>
    <property type="evidence" value="ECO:0007669"/>
    <property type="project" value="UniProtKB-EC"/>
</dbReference>
<dbReference type="EMBL" id="MH588544">
    <property type="protein sequence ID" value="AXQ68306.1"/>
    <property type="molecule type" value="Genomic_DNA"/>
</dbReference>
<protein>
    <recommendedName>
        <fullName evidence="3">ribonucleoside-diphosphate reductase</fullName>
        <ecNumber evidence="3">1.17.4.1</ecNumber>
    </recommendedName>
</protein>
<comment type="similarity">
    <text evidence="2">Belongs to the ribonucleoside diphosphate reductase small chain family.</text>
</comment>
<dbReference type="Pfam" id="PF00268">
    <property type="entry name" value="Ribonuc_red_sm"/>
    <property type="match status" value="1"/>
</dbReference>
<dbReference type="SUPFAM" id="SSF52833">
    <property type="entry name" value="Thioredoxin-like"/>
    <property type="match status" value="1"/>
</dbReference>
<dbReference type="InterPro" id="IPR011767">
    <property type="entry name" value="GLR_AS"/>
</dbReference>
<evidence type="ECO:0000256" key="4">
    <source>
        <dbReference type="ARBA" id="ARBA00022723"/>
    </source>
</evidence>
<dbReference type="InterPro" id="IPR033909">
    <property type="entry name" value="RNR_small"/>
</dbReference>
<evidence type="ECO:0000256" key="5">
    <source>
        <dbReference type="ARBA" id="ARBA00023002"/>
    </source>
</evidence>
<keyword evidence="5" id="KW-0560">Oxidoreductase</keyword>
<organism evidence="8 9">
    <name type="scientific">Caulobacter phage CcrBL10</name>
    <dbReference type="NCBI Taxonomy" id="2283269"/>
    <lineage>
        <taxon>Viruses</taxon>
        <taxon>Duplodnaviria</taxon>
        <taxon>Heunggongvirae</taxon>
        <taxon>Uroviricota</taxon>
        <taxon>Caudoviricetes</taxon>
        <taxon>Jeanschmidtviridae</taxon>
        <taxon>Poindextervirus</taxon>
        <taxon>Poindextervirus BL10</taxon>
    </lineage>
</organism>
<dbReference type="PANTHER" id="PTHR23409">
    <property type="entry name" value="RIBONUCLEOSIDE-DIPHOSPHATE REDUCTASE SMALL CHAIN"/>
    <property type="match status" value="1"/>
</dbReference>
<evidence type="ECO:0000259" key="7">
    <source>
        <dbReference type="Pfam" id="PF00462"/>
    </source>
</evidence>
<dbReference type="Pfam" id="PF00462">
    <property type="entry name" value="Glutaredoxin"/>
    <property type="match status" value="1"/>
</dbReference>
<dbReference type="PANTHER" id="PTHR23409:SF18">
    <property type="entry name" value="RIBONUCLEOSIDE-DIPHOSPHATE REDUCTASE SUBUNIT M2"/>
    <property type="match status" value="1"/>
</dbReference>
<proteinExistence type="inferred from homology"/>
<dbReference type="InterPro" id="IPR036249">
    <property type="entry name" value="Thioredoxin-like_sf"/>
</dbReference>
<dbReference type="PROSITE" id="PS51354">
    <property type="entry name" value="GLUTAREDOXIN_2"/>
    <property type="match status" value="1"/>
</dbReference>
<accession>A0A385E997</accession>
<evidence type="ECO:0000313" key="9">
    <source>
        <dbReference type="Proteomes" id="UP000258997"/>
    </source>
</evidence>
<keyword evidence="4" id="KW-0479">Metal-binding</keyword>
<dbReference type="Proteomes" id="UP000258997">
    <property type="component" value="Segment"/>
</dbReference>
<dbReference type="InterPro" id="IPR000358">
    <property type="entry name" value="RNR_small_fam"/>
</dbReference>
<comment type="cofactor">
    <cofactor evidence="1">
        <name>Fe cation</name>
        <dbReference type="ChEBI" id="CHEBI:24875"/>
    </cofactor>
</comment>
<evidence type="ECO:0000256" key="3">
    <source>
        <dbReference type="ARBA" id="ARBA00012274"/>
    </source>
</evidence>
<dbReference type="InterPro" id="IPR002109">
    <property type="entry name" value="Glutaredoxin"/>
</dbReference>
<gene>
    <name evidence="8" type="ORF">CcrBL10_gp102c</name>
</gene>
<dbReference type="InterPro" id="IPR012348">
    <property type="entry name" value="RNR-like"/>
</dbReference>
<dbReference type="CDD" id="cd01049">
    <property type="entry name" value="RNRR2"/>
    <property type="match status" value="1"/>
</dbReference>
<keyword evidence="6" id="KW-0408">Iron</keyword>
<feature type="domain" description="Glutaredoxin" evidence="7">
    <location>
        <begin position="371"/>
        <end position="427"/>
    </location>
</feature>
<dbReference type="Gene3D" id="1.10.620.20">
    <property type="entry name" value="Ribonucleotide Reductase, subunit A"/>
    <property type="match status" value="1"/>
</dbReference>
<dbReference type="GO" id="GO:0009263">
    <property type="term" value="P:deoxyribonucleotide biosynthetic process"/>
    <property type="evidence" value="ECO:0007669"/>
    <property type="project" value="InterPro"/>
</dbReference>
<dbReference type="NCBIfam" id="NF007186">
    <property type="entry name" value="PRK09614.1-5"/>
    <property type="match status" value="1"/>
</dbReference>
<reference evidence="8 9" key="1">
    <citation type="submission" date="2018-07" db="EMBL/GenBank/DDBJ databases">
        <title>Giant CbK-like Caulobacter bacteriophages have genetically divergent genomes.</title>
        <authorList>
            <person name="Wilson K.M."/>
            <person name="Ely B."/>
        </authorList>
    </citation>
    <scope>NUCLEOTIDE SEQUENCE [LARGE SCALE GENOMIC DNA]</scope>
</reference>
<dbReference type="UniPathway" id="UPA00326"/>
<dbReference type="EC" id="1.17.4.1" evidence="3"/>
<dbReference type="Gene3D" id="3.40.30.10">
    <property type="entry name" value="Glutaredoxin"/>
    <property type="match status" value="1"/>
</dbReference>
<dbReference type="SUPFAM" id="SSF47240">
    <property type="entry name" value="Ferritin-like"/>
    <property type="match status" value="1"/>
</dbReference>
<name>A0A385E997_9CAUD</name>
<evidence type="ECO:0000256" key="1">
    <source>
        <dbReference type="ARBA" id="ARBA00001962"/>
    </source>
</evidence>
<evidence type="ECO:0000256" key="2">
    <source>
        <dbReference type="ARBA" id="ARBA00009303"/>
    </source>
</evidence>